<dbReference type="PROSITE" id="PS50280">
    <property type="entry name" value="SET"/>
    <property type="match status" value="1"/>
</dbReference>
<name>A0A6A5SMP2_9PLEO</name>
<protein>
    <submittedName>
        <fullName evidence="3">SET domain-containing protein</fullName>
    </submittedName>
</protein>
<sequence>MFARVIYIISSIPLSVLAISATCKASSWQPQHPVCTGPPEVYEVRPSNGKGLGVFAAYDLEIGDIVMRETPVIKIPRPTVVKKDPYPMSEVYRLVLKEFEALSPDAQEAVLSLTYHTSATESETINELGVIFRTNAYNTGNNISLLPKMARINHSCRPNSDYYWNEKLNTQVVYASRKIKKGEELSVSYISLLLTHQERQKDLDRYGFTCSCEACNQEREVSDDRRITIRKAFTDFESQLSLEPLTSETAKRQARNNAKASLQLAELVQEEGLAIYYARAFRITAISHARVEDWEPAAIWASRGYELRYMEDPESTNAQEMHHLTSFFIASWENTLRNRSST</sequence>
<proteinExistence type="predicted"/>
<dbReference type="AlphaFoldDB" id="A0A6A5SMP2"/>
<evidence type="ECO:0000313" key="3">
    <source>
        <dbReference type="EMBL" id="KAF1941413.1"/>
    </source>
</evidence>
<feature type="chain" id="PRO_5025611540" evidence="1">
    <location>
        <begin position="19"/>
        <end position="342"/>
    </location>
</feature>
<dbReference type="Pfam" id="PF00856">
    <property type="entry name" value="SET"/>
    <property type="match status" value="1"/>
</dbReference>
<dbReference type="Proteomes" id="UP000800038">
    <property type="component" value="Unassembled WGS sequence"/>
</dbReference>
<dbReference type="Gene3D" id="2.170.270.10">
    <property type="entry name" value="SET domain"/>
    <property type="match status" value="1"/>
</dbReference>
<evidence type="ECO:0000313" key="4">
    <source>
        <dbReference type="Proteomes" id="UP000800038"/>
    </source>
</evidence>
<dbReference type="SUPFAM" id="SSF82199">
    <property type="entry name" value="SET domain"/>
    <property type="match status" value="1"/>
</dbReference>
<dbReference type="InterPro" id="IPR053185">
    <property type="entry name" value="SET_domain_protein"/>
</dbReference>
<dbReference type="InterPro" id="IPR001214">
    <property type="entry name" value="SET_dom"/>
</dbReference>
<dbReference type="OrthoDB" id="265717at2759"/>
<dbReference type="InterPro" id="IPR011990">
    <property type="entry name" value="TPR-like_helical_dom_sf"/>
</dbReference>
<dbReference type="SMART" id="SM00317">
    <property type="entry name" value="SET"/>
    <property type="match status" value="1"/>
</dbReference>
<dbReference type="PANTHER" id="PTHR47332:SF4">
    <property type="entry name" value="SET DOMAIN-CONTAINING PROTEIN 5"/>
    <property type="match status" value="1"/>
</dbReference>
<dbReference type="InterPro" id="IPR046341">
    <property type="entry name" value="SET_dom_sf"/>
</dbReference>
<dbReference type="EMBL" id="ML976048">
    <property type="protein sequence ID" value="KAF1941413.1"/>
    <property type="molecule type" value="Genomic_DNA"/>
</dbReference>
<keyword evidence="1" id="KW-0732">Signal</keyword>
<keyword evidence="4" id="KW-1185">Reference proteome</keyword>
<gene>
    <name evidence="3" type="ORF">EJ02DRAFT_434840</name>
</gene>
<organism evidence="3 4">
    <name type="scientific">Clathrospora elynae</name>
    <dbReference type="NCBI Taxonomy" id="706981"/>
    <lineage>
        <taxon>Eukaryota</taxon>
        <taxon>Fungi</taxon>
        <taxon>Dikarya</taxon>
        <taxon>Ascomycota</taxon>
        <taxon>Pezizomycotina</taxon>
        <taxon>Dothideomycetes</taxon>
        <taxon>Pleosporomycetidae</taxon>
        <taxon>Pleosporales</taxon>
        <taxon>Diademaceae</taxon>
        <taxon>Clathrospora</taxon>
    </lineage>
</organism>
<evidence type="ECO:0000259" key="2">
    <source>
        <dbReference type="PROSITE" id="PS50280"/>
    </source>
</evidence>
<dbReference type="Gene3D" id="1.25.40.10">
    <property type="entry name" value="Tetratricopeptide repeat domain"/>
    <property type="match status" value="1"/>
</dbReference>
<evidence type="ECO:0000256" key="1">
    <source>
        <dbReference type="SAM" id="SignalP"/>
    </source>
</evidence>
<accession>A0A6A5SMP2</accession>
<dbReference type="PANTHER" id="PTHR47332">
    <property type="entry name" value="SET DOMAIN-CONTAINING PROTEIN 5"/>
    <property type="match status" value="1"/>
</dbReference>
<feature type="domain" description="SET" evidence="2">
    <location>
        <begin position="37"/>
        <end position="190"/>
    </location>
</feature>
<reference evidence="3" key="1">
    <citation type="journal article" date="2020" name="Stud. Mycol.">
        <title>101 Dothideomycetes genomes: a test case for predicting lifestyles and emergence of pathogens.</title>
        <authorList>
            <person name="Haridas S."/>
            <person name="Albert R."/>
            <person name="Binder M."/>
            <person name="Bloem J."/>
            <person name="Labutti K."/>
            <person name="Salamov A."/>
            <person name="Andreopoulos B."/>
            <person name="Baker S."/>
            <person name="Barry K."/>
            <person name="Bills G."/>
            <person name="Bluhm B."/>
            <person name="Cannon C."/>
            <person name="Castanera R."/>
            <person name="Culley D."/>
            <person name="Daum C."/>
            <person name="Ezra D."/>
            <person name="Gonzalez J."/>
            <person name="Henrissat B."/>
            <person name="Kuo A."/>
            <person name="Liang C."/>
            <person name="Lipzen A."/>
            <person name="Lutzoni F."/>
            <person name="Magnuson J."/>
            <person name="Mondo S."/>
            <person name="Nolan M."/>
            <person name="Ohm R."/>
            <person name="Pangilinan J."/>
            <person name="Park H.-J."/>
            <person name="Ramirez L."/>
            <person name="Alfaro M."/>
            <person name="Sun H."/>
            <person name="Tritt A."/>
            <person name="Yoshinaga Y."/>
            <person name="Zwiers L.-H."/>
            <person name="Turgeon B."/>
            <person name="Goodwin S."/>
            <person name="Spatafora J."/>
            <person name="Crous P."/>
            <person name="Grigoriev I."/>
        </authorList>
    </citation>
    <scope>NUCLEOTIDE SEQUENCE</scope>
    <source>
        <strain evidence="3">CBS 161.51</strain>
    </source>
</reference>
<dbReference type="CDD" id="cd20071">
    <property type="entry name" value="SET_SMYD"/>
    <property type="match status" value="1"/>
</dbReference>
<feature type="signal peptide" evidence="1">
    <location>
        <begin position="1"/>
        <end position="18"/>
    </location>
</feature>